<dbReference type="GO" id="GO:0009089">
    <property type="term" value="P:lysine biosynthetic process via diaminopimelate"/>
    <property type="evidence" value="ECO:0007669"/>
    <property type="project" value="InterPro"/>
</dbReference>
<dbReference type="InterPro" id="IPR022663">
    <property type="entry name" value="DapB_C"/>
</dbReference>
<dbReference type="InterPro" id="IPR011859">
    <property type="entry name" value="Dihydrodipicolinate_Rdtase_pln"/>
</dbReference>
<evidence type="ECO:0000256" key="6">
    <source>
        <dbReference type="ARBA" id="ARBA00023027"/>
    </source>
</evidence>
<evidence type="ECO:0000313" key="16">
    <source>
        <dbReference type="Proteomes" id="UP001301350"/>
    </source>
</evidence>
<keyword evidence="3" id="KW-0521">NADP</keyword>
<evidence type="ECO:0000256" key="5">
    <source>
        <dbReference type="ARBA" id="ARBA00023002"/>
    </source>
</evidence>
<dbReference type="GO" id="GO:0009570">
    <property type="term" value="C:chloroplast stroma"/>
    <property type="evidence" value="ECO:0007669"/>
    <property type="project" value="TreeGrafter"/>
</dbReference>
<keyword evidence="4" id="KW-0220">Diaminopimelate biosynthesis</keyword>
<dbReference type="InterPro" id="IPR036291">
    <property type="entry name" value="NAD(P)-bd_dom_sf"/>
</dbReference>
<feature type="region of interest" description="Disordered" evidence="12">
    <location>
        <begin position="1"/>
        <end position="46"/>
    </location>
</feature>
<feature type="domain" description="Dihydrodipicolinate reductase N-terminal" evidence="13">
    <location>
        <begin position="93"/>
        <end position="223"/>
    </location>
</feature>
<dbReference type="PANTHER" id="PTHR20836:SF0">
    <property type="entry name" value="4-HYDROXY-TETRAHYDRODIPICOLINATE REDUCTASE 1, CHLOROPLASTIC-RELATED"/>
    <property type="match status" value="1"/>
</dbReference>
<feature type="compositionally biased region" description="Polar residues" evidence="12">
    <location>
        <begin position="1"/>
        <end position="11"/>
    </location>
</feature>
<organism evidence="15 16">
    <name type="scientific">Cyanidium caldarium</name>
    <name type="common">Red alga</name>
    <dbReference type="NCBI Taxonomy" id="2771"/>
    <lineage>
        <taxon>Eukaryota</taxon>
        <taxon>Rhodophyta</taxon>
        <taxon>Bangiophyceae</taxon>
        <taxon>Cyanidiales</taxon>
        <taxon>Cyanidiaceae</taxon>
        <taxon>Cyanidium</taxon>
    </lineage>
</organism>
<proteinExistence type="inferred from homology"/>
<accession>A0AAV9J0W0</accession>
<feature type="domain" description="Dihydrodipicolinate reductase C-terminal" evidence="14">
    <location>
        <begin position="234"/>
        <end position="370"/>
    </location>
</feature>
<comment type="similarity">
    <text evidence="1">Belongs to the DapB family.</text>
</comment>
<comment type="catalytic activity">
    <reaction evidence="11">
        <text>(S)-2,3,4,5-tetrahydrodipicolinate + NAD(+) + H2O = (2S,4S)-4-hydroxy-2,3,4,5-tetrahydrodipicolinate + NADH + H(+)</text>
        <dbReference type="Rhea" id="RHEA:35323"/>
        <dbReference type="ChEBI" id="CHEBI:15377"/>
        <dbReference type="ChEBI" id="CHEBI:15378"/>
        <dbReference type="ChEBI" id="CHEBI:16845"/>
        <dbReference type="ChEBI" id="CHEBI:57540"/>
        <dbReference type="ChEBI" id="CHEBI:57945"/>
        <dbReference type="ChEBI" id="CHEBI:67139"/>
        <dbReference type="EC" id="1.17.1.8"/>
    </reaction>
</comment>
<evidence type="ECO:0000256" key="8">
    <source>
        <dbReference type="ARBA" id="ARBA00037922"/>
    </source>
</evidence>
<dbReference type="Pfam" id="PF05173">
    <property type="entry name" value="DapB_C"/>
    <property type="match status" value="1"/>
</dbReference>
<dbReference type="PANTHER" id="PTHR20836">
    <property type="entry name" value="DIHYDRODIPICOLINATE REDUCTASE"/>
    <property type="match status" value="1"/>
</dbReference>
<evidence type="ECO:0000259" key="14">
    <source>
        <dbReference type="Pfam" id="PF05173"/>
    </source>
</evidence>
<evidence type="ECO:0000256" key="7">
    <source>
        <dbReference type="ARBA" id="ARBA00023154"/>
    </source>
</evidence>
<comment type="catalytic activity">
    <reaction evidence="10">
        <text>(S)-2,3,4,5-tetrahydrodipicolinate + NADP(+) + H2O = (2S,4S)-4-hydroxy-2,3,4,5-tetrahydrodipicolinate + NADPH + H(+)</text>
        <dbReference type="Rhea" id="RHEA:35331"/>
        <dbReference type="ChEBI" id="CHEBI:15377"/>
        <dbReference type="ChEBI" id="CHEBI:15378"/>
        <dbReference type="ChEBI" id="CHEBI:16845"/>
        <dbReference type="ChEBI" id="CHEBI:57783"/>
        <dbReference type="ChEBI" id="CHEBI:58349"/>
        <dbReference type="ChEBI" id="CHEBI:67139"/>
        <dbReference type="EC" id="1.17.1.8"/>
    </reaction>
</comment>
<keyword evidence="5" id="KW-0560">Oxidoreductase</keyword>
<dbReference type="SUPFAM" id="SSF51735">
    <property type="entry name" value="NAD(P)-binding Rossmann-fold domains"/>
    <property type="match status" value="1"/>
</dbReference>
<dbReference type="GO" id="GO:0008839">
    <property type="term" value="F:4-hydroxy-tetrahydrodipicolinate reductase"/>
    <property type="evidence" value="ECO:0007669"/>
    <property type="project" value="UniProtKB-EC"/>
</dbReference>
<dbReference type="GO" id="GO:0019877">
    <property type="term" value="P:diaminopimelate biosynthetic process"/>
    <property type="evidence" value="ECO:0007669"/>
    <property type="project" value="UniProtKB-KW"/>
</dbReference>
<dbReference type="GO" id="GO:0070402">
    <property type="term" value="F:NADPH binding"/>
    <property type="evidence" value="ECO:0007669"/>
    <property type="project" value="InterPro"/>
</dbReference>
<keyword evidence="2" id="KW-0028">Amino-acid biosynthesis</keyword>
<dbReference type="Gene3D" id="3.30.360.10">
    <property type="entry name" value="Dihydrodipicolinate Reductase, domain 2"/>
    <property type="match status" value="1"/>
</dbReference>
<comment type="caution">
    <text evidence="15">The sequence shown here is derived from an EMBL/GenBank/DDBJ whole genome shotgun (WGS) entry which is preliminary data.</text>
</comment>
<evidence type="ECO:0000256" key="11">
    <source>
        <dbReference type="ARBA" id="ARBA00049396"/>
    </source>
</evidence>
<dbReference type="EC" id="1.17.1.8" evidence="9"/>
<dbReference type="Pfam" id="PF01113">
    <property type="entry name" value="DapB_N"/>
    <property type="match status" value="1"/>
</dbReference>
<keyword evidence="6" id="KW-0520">NAD</keyword>
<dbReference type="InterPro" id="IPR023940">
    <property type="entry name" value="DHDPR_bac"/>
</dbReference>
<dbReference type="NCBIfam" id="TIGR02130">
    <property type="entry name" value="dapB_plant"/>
    <property type="match status" value="1"/>
</dbReference>
<dbReference type="Proteomes" id="UP001301350">
    <property type="component" value="Unassembled WGS sequence"/>
</dbReference>
<keyword evidence="7" id="KW-0457">Lysine biosynthesis</keyword>
<gene>
    <name evidence="15" type="ORF">CDCA_CDCA16G4260</name>
</gene>
<dbReference type="InterPro" id="IPR000846">
    <property type="entry name" value="DapB_N"/>
</dbReference>
<name>A0AAV9J0W0_CYACA</name>
<evidence type="ECO:0000256" key="1">
    <source>
        <dbReference type="ARBA" id="ARBA00006642"/>
    </source>
</evidence>
<sequence length="376" mass="41379">MTTCGGAAQSQQRKRGGSSLLEFVPSSPDGRLGRQASTRRHALPNGLCAPQRLSRWTIGRRFRALTPRSKRSTPPAFLLRAASSEESIAVMSNGLPGNMAAEVAAAVLRRGHTLVPYSLTGPGVTRADYTLEVPTEGSNRAATSLSVQLVKPAERDARMADILRQYPALICVDYTHPSAVNVNAEFYQRHRLDFVMGTTGGDRERLLQSTRASGVYAVIAPNMAKQIVAFQAMIDILGREFPGCFAGYRLQVSESHQATKADTSGTAKAVVAAMVQRLGVTGVRDERDIERVREPDEQVRRFGVPREHLQGHAFHTYRLVSPDESVAFEFQHNVCGRRVYADGTVDAVEFVHRQRGKQAPTRVYDMMDVLRSGKMQ</sequence>
<dbReference type="AlphaFoldDB" id="A0AAV9J0W0"/>
<keyword evidence="16" id="KW-1185">Reference proteome</keyword>
<evidence type="ECO:0000256" key="2">
    <source>
        <dbReference type="ARBA" id="ARBA00022605"/>
    </source>
</evidence>
<dbReference type="Gene3D" id="3.40.50.720">
    <property type="entry name" value="NAD(P)-binding Rossmann-like Domain"/>
    <property type="match status" value="1"/>
</dbReference>
<evidence type="ECO:0000259" key="13">
    <source>
        <dbReference type="Pfam" id="PF01113"/>
    </source>
</evidence>
<protein>
    <recommendedName>
        <fullName evidence="9">4-hydroxy-tetrahydrodipicolinate reductase</fullName>
        <ecNumber evidence="9">1.17.1.8</ecNumber>
    </recommendedName>
</protein>
<evidence type="ECO:0000313" key="15">
    <source>
        <dbReference type="EMBL" id="KAK4538235.1"/>
    </source>
</evidence>
<evidence type="ECO:0000256" key="9">
    <source>
        <dbReference type="ARBA" id="ARBA00038983"/>
    </source>
</evidence>
<evidence type="ECO:0000256" key="4">
    <source>
        <dbReference type="ARBA" id="ARBA00022915"/>
    </source>
</evidence>
<evidence type="ECO:0000256" key="12">
    <source>
        <dbReference type="SAM" id="MobiDB-lite"/>
    </source>
</evidence>
<dbReference type="EMBL" id="JANCYW010000016">
    <property type="protein sequence ID" value="KAK4538235.1"/>
    <property type="molecule type" value="Genomic_DNA"/>
</dbReference>
<evidence type="ECO:0000256" key="10">
    <source>
        <dbReference type="ARBA" id="ARBA00049080"/>
    </source>
</evidence>
<comment type="pathway">
    <text evidence="8">Amino-acid biosynthesis; L-lysine biosynthesis via DAP pathway; (S)-tetrahydrodipicolinate from L-aspartate: step 4/4.</text>
</comment>
<evidence type="ECO:0000256" key="3">
    <source>
        <dbReference type="ARBA" id="ARBA00022857"/>
    </source>
</evidence>
<reference evidence="15 16" key="1">
    <citation type="submission" date="2022-07" db="EMBL/GenBank/DDBJ databases">
        <title>Genome-wide signatures of adaptation to extreme environments.</title>
        <authorList>
            <person name="Cho C.H."/>
            <person name="Yoon H.S."/>
        </authorList>
    </citation>
    <scope>NUCLEOTIDE SEQUENCE [LARGE SCALE GENOMIC DNA]</scope>
    <source>
        <strain evidence="15 16">DBV 063 E5</strain>
    </source>
</reference>